<dbReference type="GO" id="GO:0005634">
    <property type="term" value="C:nucleus"/>
    <property type="evidence" value="ECO:0007669"/>
    <property type="project" value="UniProtKB-SubCell"/>
</dbReference>
<dbReference type="InterPro" id="IPR013087">
    <property type="entry name" value="Znf_C2H2_type"/>
</dbReference>
<keyword evidence="2" id="KW-0479">Metal-binding</keyword>
<dbReference type="PANTHER" id="PTHR24403:SF67">
    <property type="entry name" value="FI01116P-RELATED"/>
    <property type="match status" value="1"/>
</dbReference>
<dbReference type="PROSITE" id="PS00028">
    <property type="entry name" value="ZINC_FINGER_C2H2_1"/>
    <property type="match status" value="4"/>
</dbReference>
<keyword evidence="10" id="KW-1185">Reference proteome</keyword>
<sequence length="388" mass="43863">MKQFHSDQRTVYACEICGKIFKQKGNMTKHMLAHDAAHHYTCEYCNKTFKYPDMLKKHSLLHTQGKAFRCQQCDRSFLVKYELTKHVKEMHSNKVYVCAVCNESCRWKHTMRRHIKRKHPHYTKMAESSQYINSLLRDISEIEQNAFNKIQSELSQQVVSVQPDMTQQVVSVQQDMTQQMVSVQQDMTQQVVSVQQDMTQQVVSQPIVISVDSLTQEQLSALASEHIVTADENGTIHLYNQSQSADGHTVDDLQKLSAILQSAQPQQLMVNNQNLTISLAGGQTIFTPVSLEDTRESNHITTSLLRPNPVEVSQSTRQVVVDQSNQSTSHLPETTVLIAPDGSLTYTNSADQHVAFTDLSHITDGSQDDGNKMMFFNLLSASSESTVQ</sequence>
<evidence type="ECO:0000256" key="5">
    <source>
        <dbReference type="ARBA" id="ARBA00022833"/>
    </source>
</evidence>
<dbReference type="SUPFAM" id="SSF57667">
    <property type="entry name" value="beta-beta-alpha zinc fingers"/>
    <property type="match status" value="2"/>
</dbReference>
<dbReference type="Proteomes" id="UP000593567">
    <property type="component" value="Unassembled WGS sequence"/>
</dbReference>
<dbReference type="OrthoDB" id="8918594at2759"/>
<accession>A0A7J7K4M4</accession>
<evidence type="ECO:0000256" key="4">
    <source>
        <dbReference type="ARBA" id="ARBA00022771"/>
    </source>
</evidence>
<dbReference type="EMBL" id="VXIV02001288">
    <property type="protein sequence ID" value="KAF6033589.1"/>
    <property type="molecule type" value="Genomic_DNA"/>
</dbReference>
<dbReference type="PANTHER" id="PTHR24403">
    <property type="entry name" value="ZINC FINGER PROTEIN"/>
    <property type="match status" value="1"/>
</dbReference>
<keyword evidence="4 7" id="KW-0863">Zinc-finger</keyword>
<evidence type="ECO:0000313" key="10">
    <source>
        <dbReference type="Proteomes" id="UP000593567"/>
    </source>
</evidence>
<comment type="subcellular location">
    <subcellularLocation>
        <location evidence="1">Nucleus</location>
    </subcellularLocation>
</comment>
<evidence type="ECO:0000313" key="9">
    <source>
        <dbReference type="EMBL" id="KAF6033589.1"/>
    </source>
</evidence>
<keyword evidence="5" id="KW-0862">Zinc</keyword>
<dbReference type="InterPro" id="IPR050688">
    <property type="entry name" value="Zinc_finger/UBP_domain"/>
</dbReference>
<dbReference type="Pfam" id="PF00096">
    <property type="entry name" value="zf-C2H2"/>
    <property type="match status" value="2"/>
</dbReference>
<keyword evidence="6" id="KW-0539">Nucleus</keyword>
<dbReference type="FunFam" id="3.30.160.60:FF:000145">
    <property type="entry name" value="Zinc finger protein 574"/>
    <property type="match status" value="1"/>
</dbReference>
<reference evidence="9" key="1">
    <citation type="submission" date="2020-06" db="EMBL/GenBank/DDBJ databases">
        <title>Draft genome of Bugula neritina, a colonial animal packing powerful symbionts and potential medicines.</title>
        <authorList>
            <person name="Rayko M."/>
        </authorList>
    </citation>
    <scope>NUCLEOTIDE SEQUENCE [LARGE SCALE GENOMIC DNA]</scope>
    <source>
        <strain evidence="9">Kwan_BN1</strain>
    </source>
</reference>
<dbReference type="GO" id="GO:0008270">
    <property type="term" value="F:zinc ion binding"/>
    <property type="evidence" value="ECO:0007669"/>
    <property type="project" value="UniProtKB-KW"/>
</dbReference>
<feature type="domain" description="C2H2-type" evidence="8">
    <location>
        <begin position="12"/>
        <end position="39"/>
    </location>
</feature>
<evidence type="ECO:0000256" key="1">
    <source>
        <dbReference type="ARBA" id="ARBA00004123"/>
    </source>
</evidence>
<evidence type="ECO:0000256" key="2">
    <source>
        <dbReference type="ARBA" id="ARBA00022723"/>
    </source>
</evidence>
<comment type="caution">
    <text evidence="9">The sequence shown here is derived from an EMBL/GenBank/DDBJ whole genome shotgun (WGS) entry which is preliminary data.</text>
</comment>
<dbReference type="InterPro" id="IPR036236">
    <property type="entry name" value="Znf_C2H2_sf"/>
</dbReference>
<proteinExistence type="predicted"/>
<gene>
    <name evidence="9" type="ORF">EB796_008102</name>
</gene>
<evidence type="ECO:0000256" key="3">
    <source>
        <dbReference type="ARBA" id="ARBA00022737"/>
    </source>
</evidence>
<dbReference type="SMART" id="SM00355">
    <property type="entry name" value="ZnF_C2H2"/>
    <property type="match status" value="4"/>
</dbReference>
<evidence type="ECO:0000259" key="8">
    <source>
        <dbReference type="PROSITE" id="PS50157"/>
    </source>
</evidence>
<evidence type="ECO:0000256" key="7">
    <source>
        <dbReference type="PROSITE-ProRule" id="PRU00042"/>
    </source>
</evidence>
<dbReference type="AlphaFoldDB" id="A0A7J7K4M4"/>
<keyword evidence="3" id="KW-0677">Repeat</keyword>
<feature type="domain" description="C2H2-type" evidence="8">
    <location>
        <begin position="68"/>
        <end position="96"/>
    </location>
</feature>
<organism evidence="9 10">
    <name type="scientific">Bugula neritina</name>
    <name type="common">Brown bryozoan</name>
    <name type="synonym">Sertularia neritina</name>
    <dbReference type="NCBI Taxonomy" id="10212"/>
    <lineage>
        <taxon>Eukaryota</taxon>
        <taxon>Metazoa</taxon>
        <taxon>Spiralia</taxon>
        <taxon>Lophotrochozoa</taxon>
        <taxon>Bryozoa</taxon>
        <taxon>Gymnolaemata</taxon>
        <taxon>Cheilostomatida</taxon>
        <taxon>Flustrina</taxon>
        <taxon>Buguloidea</taxon>
        <taxon>Bugulidae</taxon>
        <taxon>Bugula</taxon>
    </lineage>
</organism>
<dbReference type="Gene3D" id="3.30.160.60">
    <property type="entry name" value="Classic Zinc Finger"/>
    <property type="match status" value="3"/>
</dbReference>
<feature type="domain" description="C2H2-type" evidence="8">
    <location>
        <begin position="40"/>
        <end position="67"/>
    </location>
</feature>
<dbReference type="GO" id="GO:0010468">
    <property type="term" value="P:regulation of gene expression"/>
    <property type="evidence" value="ECO:0007669"/>
    <property type="project" value="TreeGrafter"/>
</dbReference>
<dbReference type="PROSITE" id="PS50157">
    <property type="entry name" value="ZINC_FINGER_C2H2_2"/>
    <property type="match status" value="3"/>
</dbReference>
<protein>
    <recommendedName>
        <fullName evidence="8">C2H2-type domain-containing protein</fullName>
    </recommendedName>
</protein>
<evidence type="ECO:0000256" key="6">
    <source>
        <dbReference type="ARBA" id="ARBA00023242"/>
    </source>
</evidence>
<name>A0A7J7K4M4_BUGNE</name>